<dbReference type="SUPFAM" id="SSF50998">
    <property type="entry name" value="Quinoprotein alcohol dehydrogenase-like"/>
    <property type="match status" value="1"/>
</dbReference>
<dbReference type="KEGG" id="rci:RCIX1797"/>
<dbReference type="Proteomes" id="UP000000663">
    <property type="component" value="Chromosome"/>
</dbReference>
<keyword evidence="2" id="KW-1185">Reference proteome</keyword>
<proteinExistence type="predicted"/>
<dbReference type="OrthoDB" id="98274at2157"/>
<dbReference type="STRING" id="351160.RCIX1797"/>
<sequence>MQARPADSPPQIEWSKAYDWGYYDYGSSVARTGDGGYAVTGGTSPTYKGDRDAFLLKTDRNGNQLWKRTYGGESFDYGYAVIETADGGYAIAGTTESYGQGSGDVYLVRTDAAGNPLWEKTFGGPGYDEGRALLQTPDGGYLIAGVTESFGNGSSDIYLIKTDARGEKEWDRAYGGAYNDLALSIEPTTDGGYIIAGSHGVTANSSAAYLLKIDAGGHWQWDQKLGGYKDSVAYYARQTADGGFIAVGYDNLREGPSSVCLFKLDAGGNLMWQKAFSGSGTQKGYNVHETPGGDYVIIGMAGVGDSNSSGMRYESLLIRTDFAGEVRWLQTYGADRDVFTRAGTMTADGDLVIVGSTGSPGDVETWDVYLAKFTGT</sequence>
<dbReference type="InterPro" id="IPR011047">
    <property type="entry name" value="Quinoprotein_ADH-like_sf"/>
</dbReference>
<dbReference type="PANTHER" id="PTHR42754">
    <property type="entry name" value="ENDOGLUCANASE"/>
    <property type="match status" value="1"/>
</dbReference>
<organism evidence="1 2">
    <name type="scientific">Methanocella arvoryzae (strain DSM 22066 / NBRC 105507 / MRE50)</name>
    <dbReference type="NCBI Taxonomy" id="351160"/>
    <lineage>
        <taxon>Archaea</taxon>
        <taxon>Methanobacteriati</taxon>
        <taxon>Methanobacteriota</taxon>
        <taxon>Stenosarchaea group</taxon>
        <taxon>Methanomicrobia</taxon>
        <taxon>Methanocellales</taxon>
        <taxon>Methanocellaceae</taxon>
        <taxon>Methanocella</taxon>
    </lineage>
</organism>
<protein>
    <recommendedName>
        <fullName evidence="3">Bulb-type lectin domain-containing protein</fullName>
    </recommendedName>
</protein>
<accession>Q0W3P9</accession>
<dbReference type="RefSeq" id="WP_012035573.1">
    <property type="nucleotide sequence ID" value="NC_009464.1"/>
</dbReference>
<evidence type="ECO:0008006" key="3">
    <source>
        <dbReference type="Google" id="ProtNLM"/>
    </source>
</evidence>
<dbReference type="PANTHER" id="PTHR42754:SF1">
    <property type="entry name" value="LIPOPROTEIN"/>
    <property type="match status" value="1"/>
</dbReference>
<gene>
    <name evidence="1" type="ORF">RCIX1797</name>
</gene>
<evidence type="ECO:0000313" key="2">
    <source>
        <dbReference type="Proteomes" id="UP000000663"/>
    </source>
</evidence>
<reference evidence="1 2" key="1">
    <citation type="journal article" date="2006" name="Science">
        <title>Genome of rice cluster I archaea -- the key methane producers in the rice rhizosphere.</title>
        <authorList>
            <person name="Erkel C."/>
            <person name="Kube M."/>
            <person name="Reinhardt R."/>
            <person name="Liesack W."/>
        </authorList>
    </citation>
    <scope>NUCLEOTIDE SEQUENCE [LARGE SCALE GENOMIC DNA]</scope>
    <source>
        <strain evidence="2">DSM 22066 / NBRC 105507 / MRE50</strain>
    </source>
</reference>
<evidence type="ECO:0000313" key="1">
    <source>
        <dbReference type="EMBL" id="CAJ36994.1"/>
    </source>
</evidence>
<dbReference type="EMBL" id="AM114193">
    <property type="protein sequence ID" value="CAJ36994.1"/>
    <property type="molecule type" value="Genomic_DNA"/>
</dbReference>
<dbReference type="AlphaFoldDB" id="Q0W3P9"/>
<dbReference type="GeneID" id="5144156"/>
<dbReference type="PATRIC" id="fig|351160.9.peg.1281"/>
<name>Q0W3P9_METAR</name>
<dbReference type="eggNOG" id="arCOG02559">
    <property type="taxonomic scope" value="Archaea"/>
</dbReference>